<gene>
    <name evidence="7" type="ORF">GpartN1_g2837.t1</name>
</gene>
<dbReference type="GO" id="GO:0055085">
    <property type="term" value="P:transmembrane transport"/>
    <property type="evidence" value="ECO:0007669"/>
    <property type="project" value="InterPro"/>
</dbReference>
<evidence type="ECO:0000313" key="7">
    <source>
        <dbReference type="EMBL" id="GJQ11046.1"/>
    </source>
</evidence>
<feature type="transmembrane region" description="Helical" evidence="5">
    <location>
        <begin position="109"/>
        <end position="131"/>
    </location>
</feature>
<dbReference type="GO" id="GO:0016020">
    <property type="term" value="C:membrane"/>
    <property type="evidence" value="ECO:0007669"/>
    <property type="project" value="UniProtKB-SubCell"/>
</dbReference>
<feature type="transmembrane region" description="Helical" evidence="5">
    <location>
        <begin position="276"/>
        <end position="300"/>
    </location>
</feature>
<comment type="caution">
    <text evidence="7">The sequence shown here is derived from an EMBL/GenBank/DDBJ whole genome shotgun (WGS) entry which is preliminary data.</text>
</comment>
<feature type="transmembrane region" description="Helical" evidence="5">
    <location>
        <begin position="349"/>
        <end position="369"/>
    </location>
</feature>
<feature type="transmembrane region" description="Helical" evidence="5">
    <location>
        <begin position="185"/>
        <end position="203"/>
    </location>
</feature>
<keyword evidence="2 5" id="KW-0812">Transmembrane</keyword>
<keyword evidence="3 5" id="KW-1133">Transmembrane helix</keyword>
<evidence type="ECO:0000256" key="2">
    <source>
        <dbReference type="ARBA" id="ARBA00022692"/>
    </source>
</evidence>
<feature type="transmembrane region" description="Helical" evidence="5">
    <location>
        <begin position="312"/>
        <end position="329"/>
    </location>
</feature>
<evidence type="ECO:0000313" key="8">
    <source>
        <dbReference type="Proteomes" id="UP001061958"/>
    </source>
</evidence>
<feature type="transmembrane region" description="Helical" evidence="5">
    <location>
        <begin position="81"/>
        <end position="97"/>
    </location>
</feature>
<dbReference type="AlphaFoldDB" id="A0A9C7PV97"/>
<name>A0A9C7PV97_9RHOD</name>
<dbReference type="PANTHER" id="PTHR11814">
    <property type="entry name" value="SULFATE TRANSPORTER"/>
    <property type="match status" value="1"/>
</dbReference>
<dbReference type="Pfam" id="PF00916">
    <property type="entry name" value="Sulfate_transp"/>
    <property type="match status" value="1"/>
</dbReference>
<proteinExistence type="predicted"/>
<dbReference type="EMBL" id="BQMJ01000020">
    <property type="protein sequence ID" value="GJQ11046.1"/>
    <property type="molecule type" value="Genomic_DNA"/>
</dbReference>
<keyword evidence="4 5" id="KW-0472">Membrane</keyword>
<evidence type="ECO:0000256" key="3">
    <source>
        <dbReference type="ARBA" id="ARBA00022989"/>
    </source>
</evidence>
<dbReference type="OrthoDB" id="288203at2759"/>
<dbReference type="InterPro" id="IPR036513">
    <property type="entry name" value="STAS_dom_sf"/>
</dbReference>
<feature type="transmembrane region" description="Helical" evidence="5">
    <location>
        <begin position="405"/>
        <end position="438"/>
    </location>
</feature>
<evidence type="ECO:0000259" key="6">
    <source>
        <dbReference type="PROSITE" id="PS50801"/>
    </source>
</evidence>
<dbReference type="InterPro" id="IPR011547">
    <property type="entry name" value="SLC26A/SulP_dom"/>
</dbReference>
<dbReference type="SUPFAM" id="SSF52091">
    <property type="entry name" value="SpoIIaa-like"/>
    <property type="match status" value="1"/>
</dbReference>
<feature type="domain" description="STAS" evidence="6">
    <location>
        <begin position="475"/>
        <end position="587"/>
    </location>
</feature>
<organism evidence="7 8">
    <name type="scientific">Galdieria partita</name>
    <dbReference type="NCBI Taxonomy" id="83374"/>
    <lineage>
        <taxon>Eukaryota</taxon>
        <taxon>Rhodophyta</taxon>
        <taxon>Bangiophyceae</taxon>
        <taxon>Galdieriales</taxon>
        <taxon>Galdieriaceae</taxon>
        <taxon>Galdieria</taxon>
    </lineage>
</organism>
<protein>
    <recommendedName>
        <fullName evidence="6">STAS domain-containing protein</fullName>
    </recommendedName>
</protein>
<dbReference type="NCBIfam" id="TIGR00815">
    <property type="entry name" value="sulP"/>
    <property type="match status" value="1"/>
</dbReference>
<dbReference type="Gene3D" id="3.30.750.24">
    <property type="entry name" value="STAS domain"/>
    <property type="match status" value="1"/>
</dbReference>
<dbReference type="CDD" id="cd07042">
    <property type="entry name" value="STAS_SulP_like_sulfate_transporter"/>
    <property type="match status" value="1"/>
</dbReference>
<comment type="subcellular location">
    <subcellularLocation>
        <location evidence="1">Membrane</location>
        <topology evidence="1">Multi-pass membrane protein</topology>
    </subcellularLocation>
</comment>
<evidence type="ECO:0000256" key="1">
    <source>
        <dbReference type="ARBA" id="ARBA00004141"/>
    </source>
</evidence>
<dbReference type="InterPro" id="IPR001902">
    <property type="entry name" value="SLC26A/SulP_fam"/>
</dbReference>
<reference evidence="7" key="2">
    <citation type="submission" date="2022-01" db="EMBL/GenBank/DDBJ databases">
        <authorList>
            <person name="Hirooka S."/>
            <person name="Miyagishima S.Y."/>
        </authorList>
    </citation>
    <scope>NUCLEOTIDE SEQUENCE</scope>
    <source>
        <strain evidence="7">NBRC 102759</strain>
    </source>
</reference>
<evidence type="ECO:0000256" key="4">
    <source>
        <dbReference type="ARBA" id="ARBA00023136"/>
    </source>
</evidence>
<dbReference type="PROSITE" id="PS50801">
    <property type="entry name" value="STAS"/>
    <property type="match status" value="1"/>
</dbReference>
<feature type="transmembrane region" description="Helical" evidence="5">
    <location>
        <begin position="223"/>
        <end position="242"/>
    </location>
</feature>
<sequence>MPFGLQTMYHYSSRVVPMLNWIVKYKKSYLLGDCIAGLTIGTILLPQGMSYAVVAGLPPIYGLYCTMPMIIYSLFGTSKHLSVGPVALVSLLLANSFPSGSTTVEKVFVANAVTFLVGFILLGLGLLRLGFIIHFVSHPVISGFTSAAAITIALTQISTCFGYEIESSEFAWKLVYETFRNISQTNVATLLFSLSCLLIMFGLRHLPLHRWLHLPEWIPQTLIGSIAPLFASILSISLNYFLNLSVKFGIEEVGHIPSGIPAPALPKLSNLALSSYIGPTFAMVALVIAESMSIASALALRYRYRIHANQELVALGTSNIIGSIFHSYVMAGSFSRSAVNAHTGANTQLASIVASLIILLSILVLMPLFTHLPKCVLSCIVIMAVSNLVDYQEAVYLWRVDRLDLIVLLIAFVSTLGSGSLYGLLSSVAVSLMMMLYATYRPKIQILPKSVTQRKVMNDLVSSTNLSLNETCMEPSILCLRVSENLYFGNAGSFQSKIFRLLDKERRVRCIDMILIDIGGMSTIDSSALRLVRSVKEHLESQHVELVFCQASSNIHLKFCLAGLSSHSTLRSLEDVLTEIHCSKQTSDRNERKQMEMLQVQVVTNGQVMESYGSRQVSSSFHPLQFLYHDENKVVPIHSNMKRSTSAPSFSNLSHIPFWRRCD</sequence>
<dbReference type="Proteomes" id="UP001061958">
    <property type="component" value="Unassembled WGS sequence"/>
</dbReference>
<keyword evidence="8" id="KW-1185">Reference proteome</keyword>
<evidence type="ECO:0000256" key="5">
    <source>
        <dbReference type="SAM" id="Phobius"/>
    </source>
</evidence>
<dbReference type="Pfam" id="PF01740">
    <property type="entry name" value="STAS"/>
    <property type="match status" value="1"/>
</dbReference>
<accession>A0A9C7PV97</accession>
<reference evidence="7" key="1">
    <citation type="journal article" date="2022" name="Proc. Natl. Acad. Sci. U.S.A.">
        <title>Life cycle and functional genomics of the unicellular red alga Galdieria for elucidating algal and plant evolution and industrial use.</title>
        <authorList>
            <person name="Hirooka S."/>
            <person name="Itabashi T."/>
            <person name="Ichinose T.M."/>
            <person name="Onuma R."/>
            <person name="Fujiwara T."/>
            <person name="Yamashita S."/>
            <person name="Jong L.W."/>
            <person name="Tomita R."/>
            <person name="Iwane A.H."/>
            <person name="Miyagishima S.Y."/>
        </authorList>
    </citation>
    <scope>NUCLEOTIDE SEQUENCE</scope>
    <source>
        <strain evidence="7">NBRC 102759</strain>
    </source>
</reference>
<dbReference type="InterPro" id="IPR002645">
    <property type="entry name" value="STAS_dom"/>
</dbReference>